<name>A0ABR2N4W7_9ASPA</name>
<reference evidence="1 2" key="1">
    <citation type="journal article" date="2022" name="Nat. Plants">
        <title>Genomes of leafy and leafless Platanthera orchids illuminate the evolution of mycoheterotrophy.</title>
        <authorList>
            <person name="Li M.H."/>
            <person name="Liu K.W."/>
            <person name="Li Z."/>
            <person name="Lu H.C."/>
            <person name="Ye Q.L."/>
            <person name="Zhang D."/>
            <person name="Wang J.Y."/>
            <person name="Li Y.F."/>
            <person name="Zhong Z.M."/>
            <person name="Liu X."/>
            <person name="Yu X."/>
            <person name="Liu D.K."/>
            <person name="Tu X.D."/>
            <person name="Liu B."/>
            <person name="Hao Y."/>
            <person name="Liao X.Y."/>
            <person name="Jiang Y.T."/>
            <person name="Sun W.H."/>
            <person name="Chen J."/>
            <person name="Chen Y.Q."/>
            <person name="Ai Y."/>
            <person name="Zhai J.W."/>
            <person name="Wu S.S."/>
            <person name="Zhou Z."/>
            <person name="Hsiao Y.Y."/>
            <person name="Wu W.L."/>
            <person name="Chen Y.Y."/>
            <person name="Lin Y.F."/>
            <person name="Hsu J.L."/>
            <person name="Li C.Y."/>
            <person name="Wang Z.W."/>
            <person name="Zhao X."/>
            <person name="Zhong W.Y."/>
            <person name="Ma X.K."/>
            <person name="Ma L."/>
            <person name="Huang J."/>
            <person name="Chen G.Z."/>
            <person name="Huang M.Z."/>
            <person name="Huang L."/>
            <person name="Peng D.H."/>
            <person name="Luo Y.B."/>
            <person name="Zou S.Q."/>
            <person name="Chen S.P."/>
            <person name="Lan S."/>
            <person name="Tsai W.C."/>
            <person name="Van de Peer Y."/>
            <person name="Liu Z.J."/>
        </authorList>
    </citation>
    <scope>NUCLEOTIDE SEQUENCE [LARGE SCALE GENOMIC DNA]</scope>
    <source>
        <strain evidence="1">Lor288</strain>
    </source>
</reference>
<organism evidence="1 2">
    <name type="scientific">Platanthera guangdongensis</name>
    <dbReference type="NCBI Taxonomy" id="2320717"/>
    <lineage>
        <taxon>Eukaryota</taxon>
        <taxon>Viridiplantae</taxon>
        <taxon>Streptophyta</taxon>
        <taxon>Embryophyta</taxon>
        <taxon>Tracheophyta</taxon>
        <taxon>Spermatophyta</taxon>
        <taxon>Magnoliopsida</taxon>
        <taxon>Liliopsida</taxon>
        <taxon>Asparagales</taxon>
        <taxon>Orchidaceae</taxon>
        <taxon>Orchidoideae</taxon>
        <taxon>Orchideae</taxon>
        <taxon>Orchidinae</taxon>
        <taxon>Platanthera</taxon>
    </lineage>
</organism>
<gene>
    <name evidence="1" type="ORF">KSP40_PGU016611</name>
</gene>
<proteinExistence type="predicted"/>
<evidence type="ECO:0000313" key="1">
    <source>
        <dbReference type="EMBL" id="KAK8971173.1"/>
    </source>
</evidence>
<comment type="caution">
    <text evidence="1">The sequence shown here is derived from an EMBL/GenBank/DDBJ whole genome shotgun (WGS) entry which is preliminary data.</text>
</comment>
<protein>
    <submittedName>
        <fullName evidence="1">tRNA (Guanine(37)-N1)-methyltransferase 1</fullName>
    </submittedName>
</protein>
<accession>A0ABR2N4W7</accession>
<evidence type="ECO:0000313" key="2">
    <source>
        <dbReference type="Proteomes" id="UP001412067"/>
    </source>
</evidence>
<dbReference type="Proteomes" id="UP001412067">
    <property type="component" value="Unassembled WGS sequence"/>
</dbReference>
<dbReference type="EMBL" id="JBBWWR010000001">
    <property type="protein sequence ID" value="KAK8971173.1"/>
    <property type="molecule type" value="Genomic_DNA"/>
</dbReference>
<sequence>MADSLILDESKFDVKLNLLAIRIPRELCKSVSRLLNGYMLGKPRVKPIIEDSTSEKNRLILLSETIQNPSMFDILLTSHDLLSFKKI</sequence>
<keyword evidence="2" id="KW-1185">Reference proteome</keyword>